<dbReference type="Proteomes" id="UP000886998">
    <property type="component" value="Unassembled WGS sequence"/>
</dbReference>
<dbReference type="AlphaFoldDB" id="A0A8X6IC95"/>
<keyword evidence="3" id="KW-1185">Reference proteome</keyword>
<proteinExistence type="predicted"/>
<feature type="compositionally biased region" description="Basic and acidic residues" evidence="1">
    <location>
        <begin position="196"/>
        <end position="207"/>
    </location>
</feature>
<organism evidence="2 3">
    <name type="scientific">Trichonephila inaurata madagascariensis</name>
    <dbReference type="NCBI Taxonomy" id="2747483"/>
    <lineage>
        <taxon>Eukaryota</taxon>
        <taxon>Metazoa</taxon>
        <taxon>Ecdysozoa</taxon>
        <taxon>Arthropoda</taxon>
        <taxon>Chelicerata</taxon>
        <taxon>Arachnida</taxon>
        <taxon>Araneae</taxon>
        <taxon>Araneomorphae</taxon>
        <taxon>Entelegynae</taxon>
        <taxon>Araneoidea</taxon>
        <taxon>Nephilidae</taxon>
        <taxon>Trichonephila</taxon>
        <taxon>Trichonephila inaurata</taxon>
    </lineage>
</organism>
<dbReference type="OrthoDB" id="6434191at2759"/>
<feature type="region of interest" description="Disordered" evidence="1">
    <location>
        <begin position="130"/>
        <end position="207"/>
    </location>
</feature>
<reference evidence="2" key="1">
    <citation type="submission" date="2020-08" db="EMBL/GenBank/DDBJ databases">
        <title>Multicomponent nature underlies the extraordinary mechanical properties of spider dragline silk.</title>
        <authorList>
            <person name="Kono N."/>
            <person name="Nakamura H."/>
            <person name="Mori M."/>
            <person name="Yoshida Y."/>
            <person name="Ohtoshi R."/>
            <person name="Malay A.D."/>
            <person name="Moran D.A.P."/>
            <person name="Tomita M."/>
            <person name="Numata K."/>
            <person name="Arakawa K."/>
        </authorList>
    </citation>
    <scope>NUCLEOTIDE SEQUENCE</scope>
</reference>
<sequence length="365" mass="41896">MFLDDDPNEVTEIQNIPYINLGSPLKDGKNWEYPVLEREEGELTPDLYSATHSDATESKSTLTKKPPSKESNSEFLNKVNRCFRHLEKEFSNMHVPRGSKRFVTHLRSILCVVERMKRKLSILIDSASLSSKDNQGRVSSDFKNKAHSSQSSKDRERKGNDGTRKTENSHKSHGREFSKENGNPSSLHDSVGIHSRHGESRAKVDNSRRMPISTPYSKVERQRIQSLFKRQMSLITQQIIQQNDQDKHPKSGKHSGAKLKLEKFQQSRPNLEHLTTLEDMENFLELLKTKKGEKITPIDLIQNYQKKHVLKFTTKKRSSTPRARTLPVLLTGSKEDEDVVPIEVIKPKNNPLQVHNSKKMNKTEN</sequence>
<accession>A0A8X6IC95</accession>
<feature type="compositionally biased region" description="Basic and acidic residues" evidence="1">
    <location>
        <begin position="152"/>
        <end position="179"/>
    </location>
</feature>
<protein>
    <submittedName>
        <fullName evidence="2">Uncharacterized protein</fullName>
    </submittedName>
</protein>
<evidence type="ECO:0000313" key="2">
    <source>
        <dbReference type="EMBL" id="GFS39982.1"/>
    </source>
</evidence>
<name>A0A8X6IC95_9ARAC</name>
<evidence type="ECO:0000313" key="3">
    <source>
        <dbReference type="Proteomes" id="UP000886998"/>
    </source>
</evidence>
<dbReference type="EMBL" id="BMAV01025251">
    <property type="protein sequence ID" value="GFS39982.1"/>
    <property type="molecule type" value="Genomic_DNA"/>
</dbReference>
<gene>
    <name evidence="2" type="primary">AVEN_58587_1</name>
    <name evidence="2" type="ORF">TNIN_389201</name>
</gene>
<comment type="caution">
    <text evidence="2">The sequence shown here is derived from an EMBL/GenBank/DDBJ whole genome shotgun (WGS) entry which is preliminary data.</text>
</comment>
<feature type="region of interest" description="Disordered" evidence="1">
    <location>
        <begin position="48"/>
        <end position="73"/>
    </location>
</feature>
<evidence type="ECO:0000256" key="1">
    <source>
        <dbReference type="SAM" id="MobiDB-lite"/>
    </source>
</evidence>